<dbReference type="AlphaFoldDB" id="A0A9P5TT75"/>
<evidence type="ECO:0000313" key="2">
    <source>
        <dbReference type="Proteomes" id="UP000724874"/>
    </source>
</evidence>
<organism evidence="1 2">
    <name type="scientific">Gymnopilus junonius</name>
    <name type="common">Spectacular rustgill mushroom</name>
    <name type="synonym">Gymnopilus spectabilis subsp. junonius</name>
    <dbReference type="NCBI Taxonomy" id="109634"/>
    <lineage>
        <taxon>Eukaryota</taxon>
        <taxon>Fungi</taxon>
        <taxon>Dikarya</taxon>
        <taxon>Basidiomycota</taxon>
        <taxon>Agaricomycotina</taxon>
        <taxon>Agaricomycetes</taxon>
        <taxon>Agaricomycetidae</taxon>
        <taxon>Agaricales</taxon>
        <taxon>Agaricineae</taxon>
        <taxon>Hymenogastraceae</taxon>
        <taxon>Gymnopilus</taxon>
    </lineage>
</organism>
<dbReference type="OrthoDB" id="10267139at2759"/>
<comment type="caution">
    <text evidence="1">The sequence shown here is derived from an EMBL/GenBank/DDBJ whole genome shotgun (WGS) entry which is preliminary data.</text>
</comment>
<dbReference type="InterPro" id="IPR002882">
    <property type="entry name" value="CofD"/>
</dbReference>
<gene>
    <name evidence="1" type="ORF">CPB84DRAFT_1811880</name>
</gene>
<dbReference type="Gene3D" id="3.40.50.10680">
    <property type="entry name" value="CofD-like domains"/>
    <property type="match status" value="1"/>
</dbReference>
<proteinExistence type="predicted"/>
<sequence>MLWEMESKRRIWNKMDRQGEIKIRKKREKIMRKKKKEKEKKLRTNDRNGVRISKGIPGSSVFDLPIQVTNPPFATANGAIRDQLSSLSSIERGLSPGEASFLIISGGTGGNALCSSFRNACYVLPVSDDGGSSSEIIRVLGGPSVGDIRSRLIRLIPLAAPSSPLDAIRRLLAYRLPAHASETAARDEWRDIVEGRSILWKGIPIDRKETIRGFLVHFESELLKRAHKNFDFRNGRKVAAFIGNYFLAAAQGFFRSLPSAIFLFSSITNSQANILPAIVTNHTVTIAAELEDGQRLVGQCEISHPILSTGLAFPPPEEVPSSLIDGIGEYRIVSPRQNVMFESLSKGTHEPLPSRISRLYYINGYGMEIHPSPNAEFLSNLASRDMLVYSCGSLWTSVMPCLALKGVAGSIARSLALKAKVLLLNAENDRETHGYTAADYIQAITRTLNTSHSAHTYGLGGANTTYPISAFITDLVYLQGTQVSVDVNQITSLGVRCREVEGGSRFDADSVALVMRRIWADVN</sequence>
<dbReference type="PANTHER" id="PTHR31240:SF0">
    <property type="entry name" value="MATERNAL EFFECT EMBRYO ARREST 18"/>
    <property type="match status" value="1"/>
</dbReference>
<dbReference type="SUPFAM" id="SSF142338">
    <property type="entry name" value="CofD-like"/>
    <property type="match status" value="1"/>
</dbReference>
<dbReference type="Proteomes" id="UP000724874">
    <property type="component" value="Unassembled WGS sequence"/>
</dbReference>
<name>A0A9P5TT75_GYMJU</name>
<protein>
    <submittedName>
        <fullName evidence="1">Uncharacterized protein</fullName>
    </submittedName>
</protein>
<dbReference type="EMBL" id="JADNYJ010000002">
    <property type="protein sequence ID" value="KAF8912880.1"/>
    <property type="molecule type" value="Genomic_DNA"/>
</dbReference>
<dbReference type="GO" id="GO:0043743">
    <property type="term" value="F:LPPG:FO 2-phospho-L-lactate transferase activity"/>
    <property type="evidence" value="ECO:0007669"/>
    <property type="project" value="InterPro"/>
</dbReference>
<keyword evidence="2" id="KW-1185">Reference proteome</keyword>
<dbReference type="PANTHER" id="PTHR31240">
    <property type="entry name" value="MATERNAL EFFECT EMBRYO ARREST 18"/>
    <property type="match status" value="1"/>
</dbReference>
<dbReference type="Pfam" id="PF01933">
    <property type="entry name" value="CofD"/>
    <property type="match status" value="1"/>
</dbReference>
<evidence type="ECO:0000313" key="1">
    <source>
        <dbReference type="EMBL" id="KAF8912880.1"/>
    </source>
</evidence>
<dbReference type="InterPro" id="IPR038136">
    <property type="entry name" value="CofD-like_dom_sf"/>
</dbReference>
<accession>A0A9P5TT75</accession>
<reference evidence="1" key="1">
    <citation type="submission" date="2020-11" db="EMBL/GenBank/DDBJ databases">
        <authorList>
            <consortium name="DOE Joint Genome Institute"/>
            <person name="Ahrendt S."/>
            <person name="Riley R."/>
            <person name="Andreopoulos W."/>
            <person name="LaButti K."/>
            <person name="Pangilinan J."/>
            <person name="Ruiz-duenas F.J."/>
            <person name="Barrasa J.M."/>
            <person name="Sanchez-Garcia M."/>
            <person name="Camarero S."/>
            <person name="Miyauchi S."/>
            <person name="Serrano A."/>
            <person name="Linde D."/>
            <person name="Babiker R."/>
            <person name="Drula E."/>
            <person name="Ayuso-Fernandez I."/>
            <person name="Pacheco R."/>
            <person name="Padilla G."/>
            <person name="Ferreira P."/>
            <person name="Barriuso J."/>
            <person name="Kellner H."/>
            <person name="Castanera R."/>
            <person name="Alfaro M."/>
            <person name="Ramirez L."/>
            <person name="Pisabarro A.G."/>
            <person name="Kuo A."/>
            <person name="Tritt A."/>
            <person name="Lipzen A."/>
            <person name="He G."/>
            <person name="Yan M."/>
            <person name="Ng V."/>
            <person name="Cullen D."/>
            <person name="Martin F."/>
            <person name="Rosso M.-N."/>
            <person name="Henrissat B."/>
            <person name="Hibbett D."/>
            <person name="Martinez A.T."/>
            <person name="Grigoriev I.V."/>
        </authorList>
    </citation>
    <scope>NUCLEOTIDE SEQUENCE</scope>
    <source>
        <strain evidence="1">AH 44721</strain>
    </source>
</reference>